<organism evidence="1">
    <name type="scientific">marine sediment metagenome</name>
    <dbReference type="NCBI Taxonomy" id="412755"/>
    <lineage>
        <taxon>unclassified sequences</taxon>
        <taxon>metagenomes</taxon>
        <taxon>ecological metagenomes</taxon>
    </lineage>
</organism>
<accession>X0WEU9</accession>
<feature type="non-terminal residue" evidence="1">
    <location>
        <position position="1"/>
    </location>
</feature>
<dbReference type="EMBL" id="BARS01049084">
    <property type="protein sequence ID" value="GAG29474.1"/>
    <property type="molecule type" value="Genomic_DNA"/>
</dbReference>
<sequence>GDTHCIGNEKEGIICERYIFFLTIKYIIINMSFEKPYIEGEEEEEEDEEQPLIPLEEQMNFFRIDISSNPQFNLAILDQINGGKIIANKGGSFTRWNYNTIDKTISSYSDPSYVIASKSATIIRSQLYSLDKTTAAIYKKWTWNPSTNTFTLDANPKLMMAVDGTVAPSSPIVLLDNTAKYNKFNIVLPSPDMPNISIAPSTEPTLFISAAHIPNCEQCLSLGDSASPFIIWNYENMVLST</sequence>
<name>X0WEU9_9ZZZZ</name>
<evidence type="ECO:0000313" key="1">
    <source>
        <dbReference type="EMBL" id="GAG29474.1"/>
    </source>
</evidence>
<protein>
    <submittedName>
        <fullName evidence="1">Uncharacterized protein</fullName>
    </submittedName>
</protein>
<feature type="non-terminal residue" evidence="1">
    <location>
        <position position="241"/>
    </location>
</feature>
<gene>
    <name evidence="1" type="ORF">S01H1_73459</name>
</gene>
<comment type="caution">
    <text evidence="1">The sequence shown here is derived from an EMBL/GenBank/DDBJ whole genome shotgun (WGS) entry which is preliminary data.</text>
</comment>
<reference evidence="1" key="1">
    <citation type="journal article" date="2014" name="Front. Microbiol.">
        <title>High frequency of phylogenetically diverse reductive dehalogenase-homologous genes in deep subseafloor sedimentary metagenomes.</title>
        <authorList>
            <person name="Kawai M."/>
            <person name="Futagami T."/>
            <person name="Toyoda A."/>
            <person name="Takaki Y."/>
            <person name="Nishi S."/>
            <person name="Hori S."/>
            <person name="Arai W."/>
            <person name="Tsubouchi T."/>
            <person name="Morono Y."/>
            <person name="Uchiyama I."/>
            <person name="Ito T."/>
            <person name="Fujiyama A."/>
            <person name="Inagaki F."/>
            <person name="Takami H."/>
        </authorList>
    </citation>
    <scope>NUCLEOTIDE SEQUENCE</scope>
    <source>
        <strain evidence="1">Expedition CK06-06</strain>
    </source>
</reference>
<dbReference type="AlphaFoldDB" id="X0WEU9"/>
<proteinExistence type="predicted"/>